<evidence type="ECO:0000256" key="1">
    <source>
        <dbReference type="SAM" id="MobiDB-lite"/>
    </source>
</evidence>
<organism evidence="2">
    <name type="scientific">Anguilla anguilla</name>
    <name type="common">European freshwater eel</name>
    <name type="synonym">Muraena anguilla</name>
    <dbReference type="NCBI Taxonomy" id="7936"/>
    <lineage>
        <taxon>Eukaryota</taxon>
        <taxon>Metazoa</taxon>
        <taxon>Chordata</taxon>
        <taxon>Craniata</taxon>
        <taxon>Vertebrata</taxon>
        <taxon>Euteleostomi</taxon>
        <taxon>Actinopterygii</taxon>
        <taxon>Neopterygii</taxon>
        <taxon>Teleostei</taxon>
        <taxon>Anguilliformes</taxon>
        <taxon>Anguillidae</taxon>
        <taxon>Anguilla</taxon>
    </lineage>
</organism>
<evidence type="ECO:0000313" key="2">
    <source>
        <dbReference type="EMBL" id="JAH99727.1"/>
    </source>
</evidence>
<feature type="compositionally biased region" description="Polar residues" evidence="1">
    <location>
        <begin position="21"/>
        <end position="32"/>
    </location>
</feature>
<protein>
    <submittedName>
        <fullName evidence="2">Uncharacterized protein</fullName>
    </submittedName>
</protein>
<feature type="compositionally biased region" description="Basic and acidic residues" evidence="1">
    <location>
        <begin position="1"/>
        <end position="20"/>
    </location>
</feature>
<dbReference type="EMBL" id="GBXM01008850">
    <property type="protein sequence ID" value="JAH99727.1"/>
    <property type="molecule type" value="Transcribed_RNA"/>
</dbReference>
<name>A0A0E9XAG7_ANGAN</name>
<reference evidence="2" key="2">
    <citation type="journal article" date="2015" name="Fish Shellfish Immunol.">
        <title>Early steps in the European eel (Anguilla anguilla)-Vibrio vulnificus interaction in the gills: Role of the RtxA13 toxin.</title>
        <authorList>
            <person name="Callol A."/>
            <person name="Pajuelo D."/>
            <person name="Ebbesson L."/>
            <person name="Teles M."/>
            <person name="MacKenzie S."/>
            <person name="Amaro C."/>
        </authorList>
    </citation>
    <scope>NUCLEOTIDE SEQUENCE</scope>
</reference>
<sequence>MDRKGNYYKLREGLFSEKESSGSPAENKPLNQ</sequence>
<feature type="region of interest" description="Disordered" evidence="1">
    <location>
        <begin position="1"/>
        <end position="32"/>
    </location>
</feature>
<dbReference type="AlphaFoldDB" id="A0A0E9XAG7"/>
<reference evidence="2" key="1">
    <citation type="submission" date="2014-11" db="EMBL/GenBank/DDBJ databases">
        <authorList>
            <person name="Amaro Gonzalez C."/>
        </authorList>
    </citation>
    <scope>NUCLEOTIDE SEQUENCE</scope>
</reference>
<proteinExistence type="predicted"/>
<accession>A0A0E9XAG7</accession>